<evidence type="ECO:0000313" key="3">
    <source>
        <dbReference type="EMBL" id="TWU66135.1"/>
    </source>
</evidence>
<dbReference type="Proteomes" id="UP000316476">
    <property type="component" value="Unassembled WGS sequence"/>
</dbReference>
<keyword evidence="2" id="KW-1133">Transmembrane helix</keyword>
<sequence>MAIRKMTVTTASAESVTHSDTSSTSSSRSDKPDSSRRRRFRLLASGCLGLALVASTGCTMFNTATQSLCDEGCLNDFMMSHHHRVMAARAWQREKKCFGNHRNLRDIKRGFMDAYKDVAKGGTGCTPTVAPREYWGWRYQSANGHAAVNSWFQGYPIGVKAAEQDGIGHYASIQMTNLPTRQTSTPGTINTIAEAKPEPAKPSVAEMIPVPGGYISQNGDFYDKNGNLAGKGTVVDRAIGEPVENAVQIPAIVEADDQPVDVAPLEADVAPTQAQPPAVSLNLSDQVGATPIQADAYRLDEPSQEEIDAVIDDIFGKPQSPASDDAEDTNTFESIPFTFE</sequence>
<evidence type="ECO:0000256" key="1">
    <source>
        <dbReference type="SAM" id="MobiDB-lite"/>
    </source>
</evidence>
<dbReference type="AlphaFoldDB" id="A0A5C6FWT7"/>
<evidence type="ECO:0000256" key="2">
    <source>
        <dbReference type="SAM" id="Phobius"/>
    </source>
</evidence>
<reference evidence="3 4" key="1">
    <citation type="submission" date="2019-02" db="EMBL/GenBank/DDBJ databases">
        <title>Deep-cultivation of Planctomycetes and their phenomic and genomic characterization uncovers novel biology.</title>
        <authorList>
            <person name="Wiegand S."/>
            <person name="Jogler M."/>
            <person name="Boedeker C."/>
            <person name="Pinto D."/>
            <person name="Vollmers J."/>
            <person name="Rivas-Marin E."/>
            <person name="Kohn T."/>
            <person name="Peeters S.H."/>
            <person name="Heuer A."/>
            <person name="Rast P."/>
            <person name="Oberbeckmann S."/>
            <person name="Bunk B."/>
            <person name="Jeske O."/>
            <person name="Meyerdierks A."/>
            <person name="Storesund J.E."/>
            <person name="Kallscheuer N."/>
            <person name="Luecker S."/>
            <person name="Lage O.M."/>
            <person name="Pohl T."/>
            <person name="Merkel B.J."/>
            <person name="Hornburger P."/>
            <person name="Mueller R.-W."/>
            <person name="Bruemmer F."/>
            <person name="Labrenz M."/>
            <person name="Spormann A.M."/>
            <person name="Op Den Camp H."/>
            <person name="Overmann J."/>
            <person name="Amann R."/>
            <person name="Jetten M.S.M."/>
            <person name="Mascher T."/>
            <person name="Medema M.H."/>
            <person name="Devos D.P."/>
            <person name="Kaster A.-K."/>
            <person name="Ovreas L."/>
            <person name="Rohde M."/>
            <person name="Galperin M.Y."/>
            <person name="Jogler C."/>
        </authorList>
    </citation>
    <scope>NUCLEOTIDE SEQUENCE [LARGE SCALE GENOMIC DNA]</scope>
    <source>
        <strain evidence="3 4">V7</strain>
    </source>
</reference>
<accession>A0A5C6FWT7</accession>
<evidence type="ECO:0000313" key="4">
    <source>
        <dbReference type="Proteomes" id="UP000316476"/>
    </source>
</evidence>
<keyword evidence="2" id="KW-0472">Membrane</keyword>
<dbReference type="RefSeq" id="WP_168564103.1">
    <property type="nucleotide sequence ID" value="NZ_SJPZ01000001.1"/>
</dbReference>
<evidence type="ECO:0008006" key="5">
    <source>
        <dbReference type="Google" id="ProtNLM"/>
    </source>
</evidence>
<organism evidence="3 4">
    <name type="scientific">Crateriforma conspicua</name>
    <dbReference type="NCBI Taxonomy" id="2527996"/>
    <lineage>
        <taxon>Bacteria</taxon>
        <taxon>Pseudomonadati</taxon>
        <taxon>Planctomycetota</taxon>
        <taxon>Planctomycetia</taxon>
        <taxon>Planctomycetales</taxon>
        <taxon>Planctomycetaceae</taxon>
        <taxon>Crateriforma</taxon>
    </lineage>
</organism>
<protein>
    <recommendedName>
        <fullName evidence="5">Transmembrane protein</fullName>
    </recommendedName>
</protein>
<feature type="region of interest" description="Disordered" evidence="1">
    <location>
        <begin position="315"/>
        <end position="340"/>
    </location>
</feature>
<comment type="caution">
    <text evidence="3">The sequence shown here is derived from an EMBL/GenBank/DDBJ whole genome shotgun (WGS) entry which is preliminary data.</text>
</comment>
<keyword evidence="2" id="KW-0812">Transmembrane</keyword>
<gene>
    <name evidence="3" type="ORF">V7x_16920</name>
</gene>
<feature type="transmembrane region" description="Helical" evidence="2">
    <location>
        <begin position="42"/>
        <end position="64"/>
    </location>
</feature>
<dbReference type="EMBL" id="SJPZ01000001">
    <property type="protein sequence ID" value="TWU66135.1"/>
    <property type="molecule type" value="Genomic_DNA"/>
</dbReference>
<feature type="region of interest" description="Disordered" evidence="1">
    <location>
        <begin position="1"/>
        <end position="36"/>
    </location>
</feature>
<proteinExistence type="predicted"/>
<feature type="compositionally biased region" description="Low complexity" evidence="1">
    <location>
        <begin position="15"/>
        <end position="27"/>
    </location>
</feature>
<name>A0A5C6FWT7_9PLAN</name>